<dbReference type="SMART" id="SM00354">
    <property type="entry name" value="HTH_LACI"/>
    <property type="match status" value="1"/>
</dbReference>
<dbReference type="Pfam" id="PF00356">
    <property type="entry name" value="LacI"/>
    <property type="match status" value="1"/>
</dbReference>
<dbReference type="SUPFAM" id="SSF53822">
    <property type="entry name" value="Periplasmic binding protein-like I"/>
    <property type="match status" value="1"/>
</dbReference>
<keyword evidence="2 6" id="KW-0238">DNA-binding</keyword>
<accession>A0ABX8UJC1</accession>
<dbReference type="InterPro" id="IPR010982">
    <property type="entry name" value="Lambda_DNA-bd_dom_sf"/>
</dbReference>
<feature type="compositionally biased region" description="Basic residues" evidence="4">
    <location>
        <begin position="351"/>
        <end position="360"/>
    </location>
</feature>
<dbReference type="CDD" id="cd01392">
    <property type="entry name" value="HTH_LacI"/>
    <property type="match status" value="1"/>
</dbReference>
<evidence type="ECO:0000256" key="2">
    <source>
        <dbReference type="ARBA" id="ARBA00023125"/>
    </source>
</evidence>
<keyword evidence="3" id="KW-0804">Transcription</keyword>
<evidence type="ECO:0000256" key="4">
    <source>
        <dbReference type="SAM" id="MobiDB-lite"/>
    </source>
</evidence>
<feature type="compositionally biased region" description="Low complexity" evidence="4">
    <location>
        <begin position="339"/>
        <end position="350"/>
    </location>
</feature>
<dbReference type="Pfam" id="PF13377">
    <property type="entry name" value="Peripla_BP_3"/>
    <property type="match status" value="1"/>
</dbReference>
<protein>
    <submittedName>
        <fullName evidence="6">LacI family DNA-binding transcriptional regulator</fullName>
    </submittedName>
</protein>
<dbReference type="PROSITE" id="PS50932">
    <property type="entry name" value="HTH_LACI_2"/>
    <property type="match status" value="1"/>
</dbReference>
<dbReference type="PANTHER" id="PTHR30146:SF155">
    <property type="entry name" value="ALANINE RACEMASE"/>
    <property type="match status" value="1"/>
</dbReference>
<dbReference type="Gene3D" id="3.40.50.2300">
    <property type="match status" value="2"/>
</dbReference>
<dbReference type="InterPro" id="IPR000843">
    <property type="entry name" value="HTH_LacI"/>
</dbReference>
<keyword evidence="7" id="KW-1185">Reference proteome</keyword>
<dbReference type="InterPro" id="IPR028082">
    <property type="entry name" value="Peripla_BP_I"/>
</dbReference>
<proteinExistence type="predicted"/>
<evidence type="ECO:0000313" key="7">
    <source>
        <dbReference type="Proteomes" id="UP000826462"/>
    </source>
</evidence>
<dbReference type="InterPro" id="IPR046335">
    <property type="entry name" value="LacI/GalR-like_sensor"/>
</dbReference>
<name>A0ABX8UJC1_9BURK</name>
<feature type="region of interest" description="Disordered" evidence="4">
    <location>
        <begin position="333"/>
        <end position="360"/>
    </location>
</feature>
<organism evidence="6 7">
    <name type="scientific">Paraburkholderia edwinii</name>
    <dbReference type="NCBI Taxonomy" id="2861782"/>
    <lineage>
        <taxon>Bacteria</taxon>
        <taxon>Pseudomonadati</taxon>
        <taxon>Pseudomonadota</taxon>
        <taxon>Betaproteobacteria</taxon>
        <taxon>Burkholderiales</taxon>
        <taxon>Burkholderiaceae</taxon>
        <taxon>Paraburkholderia</taxon>
    </lineage>
</organism>
<evidence type="ECO:0000256" key="1">
    <source>
        <dbReference type="ARBA" id="ARBA00023015"/>
    </source>
</evidence>
<dbReference type="EMBL" id="CP080095">
    <property type="protein sequence ID" value="QYD69135.1"/>
    <property type="molecule type" value="Genomic_DNA"/>
</dbReference>
<dbReference type="Proteomes" id="UP000826462">
    <property type="component" value="Chromosome 1"/>
</dbReference>
<dbReference type="CDD" id="cd20010">
    <property type="entry name" value="PBP1_AglR-like"/>
    <property type="match status" value="1"/>
</dbReference>
<evidence type="ECO:0000256" key="3">
    <source>
        <dbReference type="ARBA" id="ARBA00023163"/>
    </source>
</evidence>
<reference evidence="6 7" key="1">
    <citation type="submission" date="2021-07" db="EMBL/GenBank/DDBJ databases">
        <title>Paraburkholderia edwinii protects Aspergillus sp. from phenazines by acting as a toxin sponge.</title>
        <authorList>
            <person name="Dahlstrom K.M."/>
            <person name="Newman D.K."/>
        </authorList>
    </citation>
    <scope>NUCLEOTIDE SEQUENCE [LARGE SCALE GENOMIC DNA]</scope>
    <source>
        <strain evidence="6 7">Pe01</strain>
    </source>
</reference>
<keyword evidence="1" id="KW-0805">Transcription regulation</keyword>
<evidence type="ECO:0000259" key="5">
    <source>
        <dbReference type="PROSITE" id="PS50932"/>
    </source>
</evidence>
<dbReference type="GO" id="GO:0003677">
    <property type="term" value="F:DNA binding"/>
    <property type="evidence" value="ECO:0007669"/>
    <property type="project" value="UniProtKB-KW"/>
</dbReference>
<evidence type="ECO:0000313" key="6">
    <source>
        <dbReference type="EMBL" id="QYD69135.1"/>
    </source>
</evidence>
<dbReference type="PANTHER" id="PTHR30146">
    <property type="entry name" value="LACI-RELATED TRANSCRIPTIONAL REPRESSOR"/>
    <property type="match status" value="1"/>
</dbReference>
<dbReference type="SUPFAM" id="SSF47413">
    <property type="entry name" value="lambda repressor-like DNA-binding domains"/>
    <property type="match status" value="1"/>
</dbReference>
<dbReference type="Gene3D" id="1.10.260.40">
    <property type="entry name" value="lambda repressor-like DNA-binding domains"/>
    <property type="match status" value="1"/>
</dbReference>
<feature type="domain" description="HTH lacI-type" evidence="5">
    <location>
        <begin position="1"/>
        <end position="55"/>
    </location>
</feature>
<gene>
    <name evidence="6" type="ORF">KZJ38_01685</name>
</gene>
<sequence length="360" mass="39509">MNIQEFAARLKLSVSTVSKALNGREDVSAATRQRVLEAAEQYGFSPDPAARRLRRQTADTIAFVVSAPQTSFAHPFFLDMLAGVNEAMDDSGLQVIVASARSVEGELDVFKRLIERQRVDALLFGRTRRKDERIAYLLERDIPFVAFGRSETSDQFPFVDIDHSVVGRTGCGRFIALGHRRIALVHAPEYLMFSYLERVGYEEALRAASIRFDKDLCVETAISEEGGADAVRRLLALPNPPTAIVCGHDLLALGVMRGISETGRVPGRDIGVIGGDNHPIGRYVQPALTTFSAETHRAGKRMAQMLIERINGTAPQELQEIWAPELIVRSSDGPKRVAEGAAAESKSKAATPKRARAVRT</sequence>
<dbReference type="RefSeq" id="WP_219798506.1">
    <property type="nucleotide sequence ID" value="NZ_CP080095.1"/>
</dbReference>